<reference evidence="1" key="1">
    <citation type="submission" date="2020-05" db="EMBL/GenBank/DDBJ databases">
        <authorList>
            <person name="Chiriac C."/>
            <person name="Salcher M."/>
            <person name="Ghai R."/>
            <person name="Kavagutti S V."/>
        </authorList>
    </citation>
    <scope>NUCLEOTIDE SEQUENCE</scope>
</reference>
<protein>
    <submittedName>
        <fullName evidence="1">Uncharacterized protein</fullName>
    </submittedName>
</protein>
<gene>
    <name evidence="1" type="ORF">UFOVP1590_34</name>
</gene>
<proteinExistence type="predicted"/>
<sequence length="31" mass="3448">MLGRLLDRALYIIERSPGIGGMIAVVRHVIQ</sequence>
<accession>A0A6J5SPN0</accession>
<name>A0A6J5SPN0_9CAUD</name>
<dbReference type="EMBL" id="LR797443">
    <property type="protein sequence ID" value="CAB4217229.1"/>
    <property type="molecule type" value="Genomic_DNA"/>
</dbReference>
<organism evidence="1">
    <name type="scientific">uncultured Caudovirales phage</name>
    <dbReference type="NCBI Taxonomy" id="2100421"/>
    <lineage>
        <taxon>Viruses</taxon>
        <taxon>Duplodnaviria</taxon>
        <taxon>Heunggongvirae</taxon>
        <taxon>Uroviricota</taxon>
        <taxon>Caudoviricetes</taxon>
        <taxon>Peduoviridae</taxon>
        <taxon>Maltschvirus</taxon>
        <taxon>Maltschvirus maltsch</taxon>
    </lineage>
</organism>
<evidence type="ECO:0000313" key="1">
    <source>
        <dbReference type="EMBL" id="CAB4217229.1"/>
    </source>
</evidence>